<evidence type="ECO:0000313" key="1">
    <source>
        <dbReference type="EMBL" id="XDT73081.1"/>
    </source>
</evidence>
<name>A0AB39UZ99_9GAMM</name>
<dbReference type="RefSeq" id="WP_369603031.1">
    <property type="nucleotide sequence ID" value="NZ_CP154858.1"/>
</dbReference>
<reference evidence="1" key="1">
    <citation type="submission" date="2024-05" db="EMBL/GenBank/DDBJ databases">
        <title>Genome sequencing of novel strain.</title>
        <authorList>
            <person name="Ganbat D."/>
            <person name="Ganbat S."/>
            <person name="Lee S.-J."/>
        </authorList>
    </citation>
    <scope>NUCLEOTIDE SEQUENCE</scope>
    <source>
        <strain evidence="1">SMD15-11</strain>
    </source>
</reference>
<dbReference type="SUPFAM" id="SSF50156">
    <property type="entry name" value="PDZ domain-like"/>
    <property type="match status" value="1"/>
</dbReference>
<organism evidence="1">
    <name type="scientific">Thermohahella caldifontis</name>
    <dbReference type="NCBI Taxonomy" id="3142973"/>
    <lineage>
        <taxon>Bacteria</taxon>
        <taxon>Pseudomonadati</taxon>
        <taxon>Pseudomonadota</taxon>
        <taxon>Gammaproteobacteria</taxon>
        <taxon>Oceanospirillales</taxon>
        <taxon>Hahellaceae</taxon>
        <taxon>Thermohahella</taxon>
    </lineage>
</organism>
<accession>A0AB39UZ99</accession>
<proteinExistence type="predicted"/>
<gene>
    <name evidence="1" type="ORF">AAIA72_03620</name>
</gene>
<evidence type="ECO:0008006" key="2">
    <source>
        <dbReference type="Google" id="ProtNLM"/>
    </source>
</evidence>
<dbReference type="Gene3D" id="2.30.42.10">
    <property type="match status" value="1"/>
</dbReference>
<dbReference type="InterPro" id="IPR036034">
    <property type="entry name" value="PDZ_sf"/>
</dbReference>
<dbReference type="AlphaFoldDB" id="A0AB39UZ99"/>
<dbReference type="KEGG" id="tcd:AAIA72_03620"/>
<sequence>MAAVFEDHVLLERNGVRESLYFSETRDSGIQVAAARQPAVTPEKFLRQAQAELRKNPRQALASVGLAPNENGEGYVYQGNNPMLNAMNMQKGDVIRSVNGYVLGNIEEDQALLQQLYEQGNLQVEIERGGTTFTINYALR</sequence>
<dbReference type="EMBL" id="CP154858">
    <property type="protein sequence ID" value="XDT73081.1"/>
    <property type="molecule type" value="Genomic_DNA"/>
</dbReference>
<protein>
    <recommendedName>
        <fullName evidence="2">General secretion pathway protein C</fullName>
    </recommendedName>
</protein>